<dbReference type="InterPro" id="IPR013083">
    <property type="entry name" value="Znf_RING/FYVE/PHD"/>
</dbReference>
<reference evidence="1" key="1">
    <citation type="submission" date="2023-03" db="EMBL/GenBank/DDBJ databases">
        <authorList>
            <person name="Steffen K."/>
            <person name="Cardenas P."/>
        </authorList>
    </citation>
    <scope>NUCLEOTIDE SEQUENCE</scope>
</reference>
<name>A0AA35S483_GEOBA</name>
<dbReference type="InterPro" id="IPR011011">
    <property type="entry name" value="Znf_FYVE_PHD"/>
</dbReference>
<proteinExistence type="predicted"/>
<comment type="caution">
    <text evidence="1">The sequence shown here is derived from an EMBL/GenBank/DDBJ whole genome shotgun (WGS) entry which is preliminary data.</text>
</comment>
<protein>
    <submittedName>
        <fullName evidence="1">Uncharacterized protein</fullName>
    </submittedName>
</protein>
<evidence type="ECO:0000313" key="1">
    <source>
        <dbReference type="EMBL" id="CAI8021621.1"/>
    </source>
</evidence>
<dbReference type="AlphaFoldDB" id="A0AA35S483"/>
<accession>A0AA35S483</accession>
<dbReference type="Gene3D" id="3.30.40.10">
    <property type="entry name" value="Zinc/RING finger domain, C3HC4 (zinc finger)"/>
    <property type="match status" value="1"/>
</dbReference>
<organism evidence="1 2">
    <name type="scientific">Geodia barretti</name>
    <name type="common">Barrett's horny sponge</name>
    <dbReference type="NCBI Taxonomy" id="519541"/>
    <lineage>
        <taxon>Eukaryota</taxon>
        <taxon>Metazoa</taxon>
        <taxon>Porifera</taxon>
        <taxon>Demospongiae</taxon>
        <taxon>Heteroscleromorpha</taxon>
        <taxon>Tetractinellida</taxon>
        <taxon>Astrophorina</taxon>
        <taxon>Geodiidae</taxon>
        <taxon>Geodia</taxon>
    </lineage>
</organism>
<keyword evidence="2" id="KW-1185">Reference proteome</keyword>
<evidence type="ECO:0000313" key="2">
    <source>
        <dbReference type="Proteomes" id="UP001174909"/>
    </source>
</evidence>
<dbReference type="SUPFAM" id="SSF57903">
    <property type="entry name" value="FYVE/PHD zinc finger"/>
    <property type="match status" value="1"/>
</dbReference>
<dbReference type="Proteomes" id="UP001174909">
    <property type="component" value="Unassembled WGS sequence"/>
</dbReference>
<sequence length="89" mass="10340">MVRTFLVNTFGRLFSSALVGDQSRSGQDPEELLAPAKEPTECTLKLCRHPRAYKWVQWEYCNKWFHCVCGGVKPTQAKLNSYRFKCMFC</sequence>
<dbReference type="EMBL" id="CASHTH010001910">
    <property type="protein sequence ID" value="CAI8021621.1"/>
    <property type="molecule type" value="Genomic_DNA"/>
</dbReference>
<gene>
    <name evidence="1" type="ORF">GBAR_LOCUS12807</name>
</gene>